<keyword evidence="10" id="KW-1185">Reference proteome</keyword>
<dbReference type="GO" id="GO:0008237">
    <property type="term" value="F:metallopeptidase activity"/>
    <property type="evidence" value="ECO:0007669"/>
    <property type="project" value="UniProtKB-KW"/>
</dbReference>
<evidence type="ECO:0000256" key="5">
    <source>
        <dbReference type="ARBA" id="ARBA00022833"/>
    </source>
</evidence>
<evidence type="ECO:0000256" key="4">
    <source>
        <dbReference type="ARBA" id="ARBA00022801"/>
    </source>
</evidence>
<dbReference type="InterPro" id="IPR007863">
    <property type="entry name" value="Peptidase_M16_C"/>
</dbReference>
<evidence type="ECO:0000256" key="3">
    <source>
        <dbReference type="ARBA" id="ARBA00022723"/>
    </source>
</evidence>
<reference evidence="9 10" key="1">
    <citation type="submission" date="2024-03" db="EMBL/GenBank/DDBJ databases">
        <authorList>
            <person name="Martinez-Hernandez J."/>
        </authorList>
    </citation>
    <scope>NUCLEOTIDE SEQUENCE [LARGE SCALE GENOMIC DNA]</scope>
</reference>
<dbReference type="GO" id="GO:0005739">
    <property type="term" value="C:mitochondrion"/>
    <property type="evidence" value="ECO:0007669"/>
    <property type="project" value="UniProtKB-SubCell"/>
</dbReference>
<comment type="caution">
    <text evidence="9">The sequence shown here is derived from an EMBL/GenBank/DDBJ whole genome shotgun (WGS) entry which is preliminary data.</text>
</comment>
<keyword evidence="3" id="KW-0479">Metal-binding</keyword>
<evidence type="ECO:0000256" key="6">
    <source>
        <dbReference type="ARBA" id="ARBA00023049"/>
    </source>
</evidence>
<dbReference type="GO" id="GO:0046872">
    <property type="term" value="F:metal ion binding"/>
    <property type="evidence" value="ECO:0007669"/>
    <property type="project" value="UniProtKB-KW"/>
</dbReference>
<dbReference type="InterPro" id="IPR011249">
    <property type="entry name" value="Metalloenz_LuxS/M16"/>
</dbReference>
<dbReference type="PANTHER" id="PTHR11851">
    <property type="entry name" value="METALLOPROTEASE"/>
    <property type="match status" value="1"/>
</dbReference>
<protein>
    <recommendedName>
        <fullName evidence="8">Peptidase M16 C-terminal domain-containing protein</fullName>
    </recommendedName>
</protein>
<evidence type="ECO:0000256" key="2">
    <source>
        <dbReference type="ARBA" id="ARBA00022670"/>
    </source>
</evidence>
<organism evidence="9 10">
    <name type="scientific">Lupinus luteus</name>
    <name type="common">European yellow lupine</name>
    <dbReference type="NCBI Taxonomy" id="3873"/>
    <lineage>
        <taxon>Eukaryota</taxon>
        <taxon>Viridiplantae</taxon>
        <taxon>Streptophyta</taxon>
        <taxon>Embryophyta</taxon>
        <taxon>Tracheophyta</taxon>
        <taxon>Spermatophyta</taxon>
        <taxon>Magnoliopsida</taxon>
        <taxon>eudicotyledons</taxon>
        <taxon>Gunneridae</taxon>
        <taxon>Pentapetalae</taxon>
        <taxon>rosids</taxon>
        <taxon>fabids</taxon>
        <taxon>Fabales</taxon>
        <taxon>Fabaceae</taxon>
        <taxon>Papilionoideae</taxon>
        <taxon>50 kb inversion clade</taxon>
        <taxon>genistoids sensu lato</taxon>
        <taxon>core genistoids</taxon>
        <taxon>Genisteae</taxon>
        <taxon>Lupinus</taxon>
    </lineage>
</organism>
<dbReference type="SUPFAM" id="SSF63411">
    <property type="entry name" value="LuxS/MPP-like metallohydrolase"/>
    <property type="match status" value="2"/>
</dbReference>
<keyword evidence="4" id="KW-0378">Hydrolase</keyword>
<gene>
    <name evidence="9" type="ORF">LLUT_LOCUS5621</name>
</gene>
<dbReference type="GO" id="GO:0006508">
    <property type="term" value="P:proteolysis"/>
    <property type="evidence" value="ECO:0007669"/>
    <property type="project" value="UniProtKB-KW"/>
</dbReference>
<evidence type="ECO:0000313" key="9">
    <source>
        <dbReference type="EMBL" id="CAL0304561.1"/>
    </source>
</evidence>
<dbReference type="InterPro" id="IPR050361">
    <property type="entry name" value="MPP/UQCRC_Complex"/>
</dbReference>
<dbReference type="Pfam" id="PF05193">
    <property type="entry name" value="Peptidase_M16_C"/>
    <property type="match status" value="1"/>
</dbReference>
<evidence type="ECO:0000313" key="10">
    <source>
        <dbReference type="Proteomes" id="UP001497480"/>
    </source>
</evidence>
<dbReference type="PANTHER" id="PTHR11851:SF149">
    <property type="entry name" value="GH01077P"/>
    <property type="match status" value="1"/>
</dbReference>
<proteinExistence type="predicted"/>
<feature type="domain" description="Peptidase M16 C-terminal" evidence="8">
    <location>
        <begin position="90"/>
        <end position="162"/>
    </location>
</feature>
<comment type="subcellular location">
    <subcellularLocation>
        <location evidence="1">Mitochondrion</location>
    </subcellularLocation>
</comment>
<keyword evidence="5" id="KW-0862">Zinc</keyword>
<evidence type="ECO:0000256" key="1">
    <source>
        <dbReference type="ARBA" id="ARBA00004173"/>
    </source>
</evidence>
<name>A0AAV1W628_LUPLU</name>
<keyword evidence="2" id="KW-0645">Protease</keyword>
<keyword evidence="6" id="KW-0482">Metalloprotease</keyword>
<accession>A0AAV1W628</accession>
<dbReference type="Gene3D" id="3.30.830.10">
    <property type="entry name" value="Metalloenzyme, LuxS/M16 peptidase-like"/>
    <property type="match status" value="2"/>
</dbReference>
<dbReference type="AlphaFoldDB" id="A0AAV1W628"/>
<dbReference type="EMBL" id="CAXHTB010000004">
    <property type="protein sequence ID" value="CAL0304561.1"/>
    <property type="molecule type" value="Genomic_DNA"/>
</dbReference>
<sequence>MRRDSQGNGGGYAHFDVSGVSLILIVEEVEGQTEEVIFDHLHATAFQYTPLGRTILGPAQDIKTITKDHLQNYIQTHYTAPRMVCKRLISSELAQRVGINEVAESMMAFNTNYIYKDTGLFGVYVVAKPDCLDDLSYAIMYETTKLAYQVSEDDVTRARNQLKSSLLLHIDGTSPVAEDIGRQLLTYGRRISFAELFARIDAVDASTIKRVANRFIYDKVVLEISLLFCSKDTNSIPEFLVLSCFKSYSYYLNSKIKVMDSWHGFSLQDIAIAAIGPIQRLPDYNWFRHRIYWNRY</sequence>
<dbReference type="Proteomes" id="UP001497480">
    <property type="component" value="Unassembled WGS sequence"/>
</dbReference>
<keyword evidence="7" id="KW-0496">Mitochondrion</keyword>
<evidence type="ECO:0000256" key="7">
    <source>
        <dbReference type="ARBA" id="ARBA00023128"/>
    </source>
</evidence>
<evidence type="ECO:0000259" key="8">
    <source>
        <dbReference type="Pfam" id="PF05193"/>
    </source>
</evidence>